<name>A0ACB0IRS8_TRIPR</name>
<accession>A0ACB0IRS8</accession>
<comment type="caution">
    <text evidence="1">The sequence shown here is derived from an EMBL/GenBank/DDBJ whole genome shotgun (WGS) entry which is preliminary data.</text>
</comment>
<organism evidence="1 2">
    <name type="scientific">Trifolium pratense</name>
    <name type="common">Red clover</name>
    <dbReference type="NCBI Taxonomy" id="57577"/>
    <lineage>
        <taxon>Eukaryota</taxon>
        <taxon>Viridiplantae</taxon>
        <taxon>Streptophyta</taxon>
        <taxon>Embryophyta</taxon>
        <taxon>Tracheophyta</taxon>
        <taxon>Spermatophyta</taxon>
        <taxon>Magnoliopsida</taxon>
        <taxon>eudicotyledons</taxon>
        <taxon>Gunneridae</taxon>
        <taxon>Pentapetalae</taxon>
        <taxon>rosids</taxon>
        <taxon>fabids</taxon>
        <taxon>Fabales</taxon>
        <taxon>Fabaceae</taxon>
        <taxon>Papilionoideae</taxon>
        <taxon>50 kb inversion clade</taxon>
        <taxon>NPAAA clade</taxon>
        <taxon>Hologalegina</taxon>
        <taxon>IRL clade</taxon>
        <taxon>Trifolieae</taxon>
        <taxon>Trifolium</taxon>
    </lineage>
</organism>
<proteinExistence type="predicted"/>
<keyword evidence="2" id="KW-1185">Reference proteome</keyword>
<sequence length="548" mass="62735">MGVRHVLGTGNYLGLPSMIGRKKKDVFALIKDRIWKRINSWRGRALSRAGKEVMIKSVLQAIPTYVMSVYLLPDSTVKDIERMLNSFWWGGGANNKGIRWLAWDRMTYPKTQGGLGFRDIHMFNLAMIAKQGWNIMTKPHTLVSRLYKARYFPNSSLFESKIGHNPSYAWRGIWKAREILMNGCRWSIGSGTSIKIMSEPWLRGQGSVWLPSPQIQGKVDVGSQQKDWSSLWSILAPPKAKHLLWRIVKGCLPTRMRLQERRVPCSLLCPLCNQHNEDDWHVFFGCATSHQARQAAGLEQIITPRLQQFCSVADMIFSICLTENKETAGTFAMLVWILWNNRNNCVWNDNNEPGTSLGVKTRHLWNEWFSVAQVQQNRSQIAQQQQDTRWQKPVQGWYKCNVDAAFHKERNRSSFGWCLRDDEGRFVMAETTWLNGNCSIIEGESIALLEALKVLEQRGISHVIFETDSKSVVDAIHNLRSGSSEFSSIICLIKNTLLCNPNFKVKFIKRQANMVAHTLARAAISWSSRCTFESIPTCILPLLNNEMR</sequence>
<dbReference type="EMBL" id="CASHSV030000002">
    <property type="protein sequence ID" value="CAJ2634618.1"/>
    <property type="molecule type" value="Genomic_DNA"/>
</dbReference>
<evidence type="ECO:0000313" key="1">
    <source>
        <dbReference type="EMBL" id="CAJ2634618.1"/>
    </source>
</evidence>
<dbReference type="Proteomes" id="UP001177021">
    <property type="component" value="Unassembled WGS sequence"/>
</dbReference>
<protein>
    <submittedName>
        <fullName evidence="1">Uncharacterized protein</fullName>
    </submittedName>
</protein>
<reference evidence="1" key="1">
    <citation type="submission" date="2023-10" db="EMBL/GenBank/DDBJ databases">
        <authorList>
            <person name="Rodriguez Cubillos JULIANA M."/>
            <person name="De Vega J."/>
        </authorList>
    </citation>
    <scope>NUCLEOTIDE SEQUENCE</scope>
</reference>
<gene>
    <name evidence="1" type="ORF">MILVUS5_LOCUS5469</name>
</gene>
<evidence type="ECO:0000313" key="2">
    <source>
        <dbReference type="Proteomes" id="UP001177021"/>
    </source>
</evidence>